<dbReference type="EMBL" id="QGKX02000088">
    <property type="protein sequence ID" value="KAF3586557.1"/>
    <property type="molecule type" value="Genomic_DNA"/>
</dbReference>
<evidence type="ECO:0000313" key="1">
    <source>
        <dbReference type="EMBL" id="KAF2556691.1"/>
    </source>
</evidence>
<comment type="caution">
    <text evidence="1">The sequence shown here is derived from an EMBL/GenBank/DDBJ whole genome shotgun (WGS) entry which is preliminary data.</text>
</comment>
<gene>
    <name evidence="1" type="ORF">F2Q68_00016552</name>
    <name evidence="2" type="ORF">F2Q69_00030375</name>
</gene>
<dbReference type="Proteomes" id="UP000712281">
    <property type="component" value="Unassembled WGS sequence"/>
</dbReference>
<reference evidence="1" key="2">
    <citation type="submission" date="2019-12" db="EMBL/GenBank/DDBJ databases">
        <title>Genome sequencing and annotation of Brassica cretica.</title>
        <authorList>
            <person name="Studholme D.J."/>
            <person name="Sarris P.F."/>
        </authorList>
    </citation>
    <scope>NUCLEOTIDE SEQUENCE</scope>
    <source>
        <strain evidence="1">PFS-001/15</strain>
        <tissue evidence="1">Leaf</tissue>
    </source>
</reference>
<evidence type="ECO:0000313" key="3">
    <source>
        <dbReference type="Proteomes" id="UP000712281"/>
    </source>
</evidence>
<organism evidence="1 3">
    <name type="scientific">Brassica cretica</name>
    <name type="common">Mustard</name>
    <dbReference type="NCBI Taxonomy" id="69181"/>
    <lineage>
        <taxon>Eukaryota</taxon>
        <taxon>Viridiplantae</taxon>
        <taxon>Streptophyta</taxon>
        <taxon>Embryophyta</taxon>
        <taxon>Tracheophyta</taxon>
        <taxon>Spermatophyta</taxon>
        <taxon>Magnoliopsida</taxon>
        <taxon>eudicotyledons</taxon>
        <taxon>Gunneridae</taxon>
        <taxon>Pentapetalae</taxon>
        <taxon>rosids</taxon>
        <taxon>malvids</taxon>
        <taxon>Brassicales</taxon>
        <taxon>Brassicaceae</taxon>
        <taxon>Brassiceae</taxon>
        <taxon>Brassica</taxon>
    </lineage>
</organism>
<sequence>MDTQTAGSTRRMKAEDVVVAEEAAAEDVQLHLELIMLRLQPQQQNIQIFLVLAKKHGQR</sequence>
<accession>A0A8S9HC03</accession>
<proteinExistence type="predicted"/>
<evidence type="ECO:0000313" key="2">
    <source>
        <dbReference type="EMBL" id="KAF3586557.1"/>
    </source>
</evidence>
<dbReference type="AlphaFoldDB" id="A0A8S9HC03"/>
<protein>
    <submittedName>
        <fullName evidence="1">Uncharacterized protein</fullName>
    </submittedName>
</protein>
<reference evidence="2" key="1">
    <citation type="submission" date="2019-12" db="EMBL/GenBank/DDBJ databases">
        <title>Genome sequencing and annotation of Brassica cretica.</title>
        <authorList>
            <person name="Studholme D.J."/>
            <person name="Sarris P."/>
        </authorList>
    </citation>
    <scope>NUCLEOTIDE SEQUENCE</scope>
    <source>
        <strain evidence="2">PFS-109/04</strain>
        <tissue evidence="2">Leaf</tissue>
    </source>
</reference>
<dbReference type="Proteomes" id="UP000712600">
    <property type="component" value="Unassembled WGS sequence"/>
</dbReference>
<name>A0A8S9HC03_BRACR</name>
<dbReference type="EMBL" id="QGKW02001940">
    <property type="protein sequence ID" value="KAF2556691.1"/>
    <property type="molecule type" value="Genomic_DNA"/>
</dbReference>